<name>A0A9N8VHF8_9GLOM</name>
<evidence type="ECO:0000313" key="2">
    <source>
        <dbReference type="Proteomes" id="UP000789759"/>
    </source>
</evidence>
<evidence type="ECO:0000313" key="1">
    <source>
        <dbReference type="EMBL" id="CAG8449999.1"/>
    </source>
</evidence>
<accession>A0A9N8VHF8</accession>
<feature type="non-terminal residue" evidence="1">
    <location>
        <position position="1"/>
    </location>
</feature>
<gene>
    <name evidence="1" type="ORF">CPELLU_LOCUS83</name>
</gene>
<dbReference type="Proteomes" id="UP000789759">
    <property type="component" value="Unassembled WGS sequence"/>
</dbReference>
<dbReference type="AlphaFoldDB" id="A0A9N8VHF8"/>
<sequence>MVEEKSKVIELAHRTSNKFAAHCYSLDLTMVEEAQLYKWIMKLHKDGFTVNYSSIKMKMVEIMRLNARLAQDEAEKLAIANF</sequence>
<dbReference type="OrthoDB" id="2371194at2759"/>
<organism evidence="1 2">
    <name type="scientific">Cetraspora pellucida</name>
    <dbReference type="NCBI Taxonomy" id="1433469"/>
    <lineage>
        <taxon>Eukaryota</taxon>
        <taxon>Fungi</taxon>
        <taxon>Fungi incertae sedis</taxon>
        <taxon>Mucoromycota</taxon>
        <taxon>Glomeromycotina</taxon>
        <taxon>Glomeromycetes</taxon>
        <taxon>Diversisporales</taxon>
        <taxon>Gigasporaceae</taxon>
        <taxon>Cetraspora</taxon>
    </lineage>
</organism>
<comment type="caution">
    <text evidence="1">The sequence shown here is derived from an EMBL/GenBank/DDBJ whole genome shotgun (WGS) entry which is preliminary data.</text>
</comment>
<keyword evidence="2" id="KW-1185">Reference proteome</keyword>
<dbReference type="EMBL" id="CAJVQA010000017">
    <property type="protein sequence ID" value="CAG8449999.1"/>
    <property type="molecule type" value="Genomic_DNA"/>
</dbReference>
<feature type="non-terminal residue" evidence="1">
    <location>
        <position position="82"/>
    </location>
</feature>
<reference evidence="1" key="1">
    <citation type="submission" date="2021-06" db="EMBL/GenBank/DDBJ databases">
        <authorList>
            <person name="Kallberg Y."/>
            <person name="Tangrot J."/>
            <person name="Rosling A."/>
        </authorList>
    </citation>
    <scope>NUCLEOTIDE SEQUENCE</scope>
    <source>
        <strain evidence="1">FL966</strain>
    </source>
</reference>
<protein>
    <submittedName>
        <fullName evidence="1">15822_t:CDS:1</fullName>
    </submittedName>
</protein>
<proteinExistence type="predicted"/>